<dbReference type="PANTHER" id="PTHR46238">
    <property type="entry name" value="REVERSE TRANSCRIPTASE DOMAIN-CONTAINING PROTEIN"/>
    <property type="match status" value="1"/>
</dbReference>
<dbReference type="EMBL" id="JAGYWB010000011">
    <property type="protein sequence ID" value="KAI0504158.1"/>
    <property type="molecule type" value="Genomic_DNA"/>
</dbReference>
<comment type="caution">
    <text evidence="1">The sequence shown here is derived from an EMBL/GenBank/DDBJ whole genome shotgun (WGS) entry which is preliminary data.</text>
</comment>
<dbReference type="AlphaFoldDB" id="A0A8T3B4Z7"/>
<evidence type="ECO:0000313" key="1">
    <source>
        <dbReference type="EMBL" id="KAI0504158.1"/>
    </source>
</evidence>
<accession>A0A8T3B4Z7</accession>
<evidence type="ECO:0000313" key="2">
    <source>
        <dbReference type="Proteomes" id="UP000829196"/>
    </source>
</evidence>
<name>A0A8T3B4Z7_DENNO</name>
<protein>
    <submittedName>
        <fullName evidence="1">Uncharacterized protein</fullName>
    </submittedName>
</protein>
<gene>
    <name evidence="1" type="ORF">KFK09_015107</name>
</gene>
<dbReference type="PANTHER" id="PTHR46238:SF8">
    <property type="entry name" value="ENDONUCLEASE_EXONUCLEASE_PHOSPHATASE DOMAIN-CONTAINING PROTEIN"/>
    <property type="match status" value="1"/>
</dbReference>
<proteinExistence type="predicted"/>
<organism evidence="1 2">
    <name type="scientific">Dendrobium nobile</name>
    <name type="common">Orchid</name>
    <dbReference type="NCBI Taxonomy" id="94219"/>
    <lineage>
        <taxon>Eukaryota</taxon>
        <taxon>Viridiplantae</taxon>
        <taxon>Streptophyta</taxon>
        <taxon>Embryophyta</taxon>
        <taxon>Tracheophyta</taxon>
        <taxon>Spermatophyta</taxon>
        <taxon>Magnoliopsida</taxon>
        <taxon>Liliopsida</taxon>
        <taxon>Asparagales</taxon>
        <taxon>Orchidaceae</taxon>
        <taxon>Epidendroideae</taxon>
        <taxon>Malaxideae</taxon>
        <taxon>Dendrobiinae</taxon>
        <taxon>Dendrobium</taxon>
    </lineage>
</organism>
<sequence>MNASGLLSEKIIPKLKRKVYKMVERPSMLYNAECWPLNEKHNIKLCVAEMRVLRWMSGFTLRSMIQNEYIHKKVGVSPVDDKI</sequence>
<reference evidence="1" key="1">
    <citation type="journal article" date="2022" name="Front. Genet.">
        <title>Chromosome-Scale Assembly of the Dendrobium nobile Genome Provides Insights Into the Molecular Mechanism of the Biosynthesis of the Medicinal Active Ingredient of Dendrobium.</title>
        <authorList>
            <person name="Xu Q."/>
            <person name="Niu S.-C."/>
            <person name="Li K.-L."/>
            <person name="Zheng P.-J."/>
            <person name="Zhang X.-J."/>
            <person name="Jia Y."/>
            <person name="Liu Y."/>
            <person name="Niu Y.-X."/>
            <person name="Yu L.-H."/>
            <person name="Chen D.-F."/>
            <person name="Zhang G.-Q."/>
        </authorList>
    </citation>
    <scope>NUCLEOTIDE SEQUENCE</scope>
    <source>
        <tissue evidence="1">Leaf</tissue>
    </source>
</reference>
<dbReference type="OrthoDB" id="769866at2759"/>
<dbReference type="Proteomes" id="UP000829196">
    <property type="component" value="Unassembled WGS sequence"/>
</dbReference>
<keyword evidence="2" id="KW-1185">Reference proteome</keyword>